<dbReference type="Proteomes" id="UP000830375">
    <property type="component" value="Unassembled WGS sequence"/>
</dbReference>
<sequence>MTTVESLERKISGFLRKWLGLPRSLISTREALQYRDSRDCKVSSASIEVRTGRKWNAGKAVELAESRLRQKALVGTVATGRVGLGYFPKTLISQARGKERHHLLQEEVRAGVEEERVSRAVGLRQQGAWTRWESTLQRRITWANILQADFHRVRFLVQAVYDVLPTPANLHVWGKSETPSCLLCSGRGSLEHLLSSCPKALADGRYRWRHDQVLKAIAESLASAISTSKHHQASKKAIPFIKAGEKPQVRPQLTTGLLHKALDWQLQVDLGKQLRFPQHIVTTSLRPDMIITSEVSKQLIMLELTMPWEERIEEANERKRTKYQELVEECRERGWRTIYEPTEVGCSGLTGRSLCKALDRLGVTGVAKKRAIRSASEAAEKATSFPVCTRRHKQTRSLNPTYTLKTIAHCQVSSKLTDASVDY</sequence>
<keyword evidence="2" id="KW-1185">Reference proteome</keyword>
<accession>A0ABQ8L4Z9</accession>
<proteinExistence type="predicted"/>
<evidence type="ECO:0000313" key="1">
    <source>
        <dbReference type="EMBL" id="KAI2645803.1"/>
    </source>
</evidence>
<organism evidence="1 2">
    <name type="scientific">Labeo rohita</name>
    <name type="common">Indian major carp</name>
    <name type="synonym">Cyprinus rohita</name>
    <dbReference type="NCBI Taxonomy" id="84645"/>
    <lineage>
        <taxon>Eukaryota</taxon>
        <taxon>Metazoa</taxon>
        <taxon>Chordata</taxon>
        <taxon>Craniata</taxon>
        <taxon>Vertebrata</taxon>
        <taxon>Euteleostomi</taxon>
        <taxon>Actinopterygii</taxon>
        <taxon>Neopterygii</taxon>
        <taxon>Teleostei</taxon>
        <taxon>Ostariophysi</taxon>
        <taxon>Cypriniformes</taxon>
        <taxon>Cyprinidae</taxon>
        <taxon>Labeoninae</taxon>
        <taxon>Labeonini</taxon>
        <taxon>Labeo</taxon>
    </lineage>
</organism>
<reference evidence="1 2" key="1">
    <citation type="submission" date="2022-01" db="EMBL/GenBank/DDBJ databases">
        <title>A high-quality chromosome-level genome assembly of rohu carp, Labeo rohita.</title>
        <authorList>
            <person name="Arick M.A. II"/>
            <person name="Hsu C.-Y."/>
            <person name="Magbanua Z."/>
            <person name="Pechanova O."/>
            <person name="Grover C."/>
            <person name="Miller E."/>
            <person name="Thrash A."/>
            <person name="Ezzel L."/>
            <person name="Alam S."/>
            <person name="Benzie J."/>
            <person name="Hamilton M."/>
            <person name="Karsi A."/>
            <person name="Lawrence M.L."/>
            <person name="Peterson D.G."/>
        </authorList>
    </citation>
    <scope>NUCLEOTIDE SEQUENCE [LARGE SCALE GENOMIC DNA]</scope>
    <source>
        <strain evidence="2">BAU-BD-2019</strain>
        <tissue evidence="1">Blood</tissue>
    </source>
</reference>
<evidence type="ECO:0000313" key="2">
    <source>
        <dbReference type="Proteomes" id="UP000830375"/>
    </source>
</evidence>
<name>A0ABQ8L4Z9_LABRO</name>
<dbReference type="EMBL" id="JACTAM010002128">
    <property type="protein sequence ID" value="KAI2645803.1"/>
    <property type="molecule type" value="Genomic_DNA"/>
</dbReference>
<comment type="caution">
    <text evidence="1">The sequence shown here is derived from an EMBL/GenBank/DDBJ whole genome shotgun (WGS) entry which is preliminary data.</text>
</comment>
<protein>
    <submittedName>
        <fullName evidence="1">Regulatory protein RecX</fullName>
    </submittedName>
</protein>
<gene>
    <name evidence="1" type="ORF">H4Q32_029445</name>
</gene>